<comment type="caution">
    <text evidence="2">The sequence shown here is derived from an EMBL/GenBank/DDBJ whole genome shotgun (WGS) entry which is preliminary data.</text>
</comment>
<feature type="compositionally biased region" description="Polar residues" evidence="1">
    <location>
        <begin position="1"/>
        <end position="10"/>
    </location>
</feature>
<dbReference type="AlphaFoldDB" id="A0A4S2L8X9"/>
<proteinExistence type="predicted"/>
<evidence type="ECO:0000256" key="1">
    <source>
        <dbReference type="SAM" id="MobiDB-lite"/>
    </source>
</evidence>
<keyword evidence="3" id="KW-1185">Reference proteome</keyword>
<name>A0A4S2L8X9_OPIFE</name>
<gene>
    <name evidence="2" type="ORF">CRM22_008930</name>
</gene>
<feature type="region of interest" description="Disordered" evidence="1">
    <location>
        <begin position="1"/>
        <end position="24"/>
    </location>
</feature>
<protein>
    <submittedName>
        <fullName evidence="2">Uncharacterized protein</fullName>
    </submittedName>
</protein>
<accession>A0A4S2L8X9</accession>
<sequence>MKSYSSNEQQKIPHPKIRTQVDDQSLMDHSPSPVIFVSSCQTVYEDYCILC</sequence>
<reference evidence="2 3" key="1">
    <citation type="journal article" date="2019" name="BMC Genomics">
        <title>New insights from Opisthorchis felineus genome: update on genomics of the epidemiologically important liver flukes.</title>
        <authorList>
            <person name="Ershov N.I."/>
            <person name="Mordvinov V.A."/>
            <person name="Prokhortchouk E.B."/>
            <person name="Pakharukova M.Y."/>
            <person name="Gunbin K.V."/>
            <person name="Ustyantsev K."/>
            <person name="Genaev M.A."/>
            <person name="Blinov A.G."/>
            <person name="Mazur A."/>
            <person name="Boulygina E."/>
            <person name="Tsygankova S."/>
            <person name="Khrameeva E."/>
            <person name="Chekanov N."/>
            <person name="Fan G."/>
            <person name="Xiao A."/>
            <person name="Zhang H."/>
            <person name="Xu X."/>
            <person name="Yang H."/>
            <person name="Solovyev V."/>
            <person name="Lee S.M."/>
            <person name="Liu X."/>
            <person name="Afonnikov D.A."/>
            <person name="Skryabin K.G."/>
        </authorList>
    </citation>
    <scope>NUCLEOTIDE SEQUENCE [LARGE SCALE GENOMIC DNA]</scope>
    <source>
        <strain evidence="2">AK-0245</strain>
        <tissue evidence="2">Whole organism</tissue>
    </source>
</reference>
<dbReference type="Proteomes" id="UP000308267">
    <property type="component" value="Unassembled WGS sequence"/>
</dbReference>
<dbReference type="EMBL" id="SJOL01008746">
    <property type="protein sequence ID" value="TGZ59692.1"/>
    <property type="molecule type" value="Genomic_DNA"/>
</dbReference>
<evidence type="ECO:0000313" key="3">
    <source>
        <dbReference type="Proteomes" id="UP000308267"/>
    </source>
</evidence>
<organism evidence="2 3">
    <name type="scientific">Opisthorchis felineus</name>
    <dbReference type="NCBI Taxonomy" id="147828"/>
    <lineage>
        <taxon>Eukaryota</taxon>
        <taxon>Metazoa</taxon>
        <taxon>Spiralia</taxon>
        <taxon>Lophotrochozoa</taxon>
        <taxon>Platyhelminthes</taxon>
        <taxon>Trematoda</taxon>
        <taxon>Digenea</taxon>
        <taxon>Opisthorchiida</taxon>
        <taxon>Opisthorchiata</taxon>
        <taxon>Opisthorchiidae</taxon>
        <taxon>Opisthorchis</taxon>
    </lineage>
</organism>
<evidence type="ECO:0000313" key="2">
    <source>
        <dbReference type="EMBL" id="TGZ59692.1"/>
    </source>
</evidence>